<protein>
    <recommendedName>
        <fullName evidence="2">Segregation and condensation protein A</fullName>
    </recommendedName>
</protein>
<organism evidence="3">
    <name type="scientific">Candidatus Actinomarina minuta</name>
    <dbReference type="NCBI Taxonomy" id="1389454"/>
    <lineage>
        <taxon>Bacteria</taxon>
        <taxon>Bacillati</taxon>
        <taxon>Actinomycetota</taxon>
        <taxon>Actinomycetes</taxon>
        <taxon>Candidatus Actinomarinidae</taxon>
        <taxon>Candidatus Actinomarinales</taxon>
        <taxon>Candidatus Actinomarineae</taxon>
        <taxon>Candidatus Actinomarinaceae</taxon>
        <taxon>Candidatus Actinomarina</taxon>
    </lineage>
</organism>
<evidence type="ECO:0000256" key="2">
    <source>
        <dbReference type="ARBA" id="ARBA00044777"/>
    </source>
</evidence>
<keyword evidence="1" id="KW-0159">Chromosome partition</keyword>
<dbReference type="EMBL" id="KC811112">
    <property type="protein sequence ID" value="AGQ18784.1"/>
    <property type="molecule type" value="Genomic_DNA"/>
</dbReference>
<dbReference type="AlphaFoldDB" id="S5DJB5"/>
<dbReference type="PANTHER" id="PTHR33969">
    <property type="entry name" value="SEGREGATION AND CONDENSATION PROTEIN A"/>
    <property type="match status" value="1"/>
</dbReference>
<dbReference type="Pfam" id="PF02616">
    <property type="entry name" value="SMC_ScpA"/>
    <property type="match status" value="1"/>
</dbReference>
<name>S5DJB5_9ACTN</name>
<accession>S5DJB5</accession>
<sequence length="236" mass="27207">MQLEELISNLKTLLIDFSDDNNTKQNTNLTNLFNSLNLDHVRKDIDSFSEIVLLVASLFELKAKSLIPQNENVDWLDEIQLIKDKDLAFARLLQFKAFSEVGIALASRIRENETSISAFKYYQTLNLYKKPDIEVTIDIDNFNSTAEEVFQRYKSIKGFDHIEYDLPDIDQAINDLLSKVDKKLNTSFEELVSEVDSSEKAVAVFLALLEAIRWGFVKAEQLNNNDLIKIEKNYEQ</sequence>
<dbReference type="PANTHER" id="PTHR33969:SF2">
    <property type="entry name" value="SEGREGATION AND CONDENSATION PROTEIN A"/>
    <property type="match status" value="1"/>
</dbReference>
<evidence type="ECO:0000313" key="3">
    <source>
        <dbReference type="EMBL" id="AGQ18784.1"/>
    </source>
</evidence>
<dbReference type="InterPro" id="IPR003768">
    <property type="entry name" value="ScpA"/>
</dbReference>
<reference evidence="3" key="1">
    <citation type="journal article" date="2013" name="Sci. Rep.">
        <title>Metagenomics uncovers a new group of low GC and ultra-small marine Actinobacteria.</title>
        <authorList>
            <person name="Ghai R."/>
            <person name="Mizuno C.M."/>
            <person name="Picazo A."/>
            <person name="Camacho A."/>
            <person name="Rodriguez-Valera F."/>
        </authorList>
    </citation>
    <scope>NUCLEOTIDE SEQUENCE</scope>
</reference>
<evidence type="ECO:0000256" key="1">
    <source>
        <dbReference type="ARBA" id="ARBA00022829"/>
    </source>
</evidence>
<proteinExistence type="predicted"/>
<dbReference type="GO" id="GO:0007059">
    <property type="term" value="P:chromosome segregation"/>
    <property type="evidence" value="ECO:0007669"/>
    <property type="project" value="UniProtKB-KW"/>
</dbReference>